<keyword evidence="2" id="KW-0812">Transmembrane</keyword>
<organism evidence="3 4">
    <name type="scientific">Candidatus Blautia stercorigallinarum</name>
    <dbReference type="NCBI Taxonomy" id="2838501"/>
    <lineage>
        <taxon>Bacteria</taxon>
        <taxon>Bacillati</taxon>
        <taxon>Bacillota</taxon>
        <taxon>Clostridia</taxon>
        <taxon>Lachnospirales</taxon>
        <taxon>Lachnospiraceae</taxon>
        <taxon>Blautia</taxon>
    </lineage>
</organism>
<gene>
    <name evidence="3" type="ORF">H9747_01290</name>
</gene>
<evidence type="ECO:0000313" key="3">
    <source>
        <dbReference type="EMBL" id="HIV37628.1"/>
    </source>
</evidence>
<dbReference type="InterPro" id="IPR025945">
    <property type="entry name" value="DHHW"/>
</dbReference>
<feature type="compositionally biased region" description="Polar residues" evidence="1">
    <location>
        <begin position="482"/>
        <end position="492"/>
    </location>
</feature>
<comment type="caution">
    <text evidence="3">The sequence shown here is derived from an EMBL/GenBank/DDBJ whole genome shotgun (WGS) entry which is preliminary data.</text>
</comment>
<dbReference type="Pfam" id="PF14286">
    <property type="entry name" value="DHHW"/>
    <property type="match status" value="1"/>
</dbReference>
<accession>A0A9D1PCC6</accession>
<dbReference type="EMBL" id="DXIQ01000008">
    <property type="protein sequence ID" value="HIV37628.1"/>
    <property type="molecule type" value="Genomic_DNA"/>
</dbReference>
<protein>
    <recommendedName>
        <fullName evidence="5">DHHW protein</fullName>
    </recommendedName>
</protein>
<name>A0A9D1PCC6_9FIRM</name>
<sequence>MRKKKLTPEERQKRRLRIYRQRTGKIYLRITCIFLLFMILAIGFNIFLPDKKYSESENRMLAQFPEFSLTNLASGKYMTDMEDYVTDQFFFRDQWINLKVLEDLALGKRESNGVYIGKHGYLMQIPENNIDMDSVKDNLNGIREFAQRHEDVNTVMTLVPNAAYILKQLTPANAPVRDQSQDIGLAEDTVGDVLTYVDLTDTMSSHQDEAIYYKTDHHWTSLGARYAFDTLYSALGIAEPTQDYTIYPVSHTFSGTLASKSGYDRSEDTIDIYVPQDVDTEYVVNYVEEGEKSSSMYVSSALDQKDQYEVFFGGNHSRIDISTPVEENKNLLIFKDSYANCFIPFLQPYFRSIIVVDPRYYYDDVDRLITENSITDVLFLYNVDTFMTDTSLADVLEPVPESNTSPADISGTEGTNDTEDTGGTTDANDTIDAGGTTDANDTADTGGTEDTNGTADTGGTTDASDTTDAGGTTDANDTADTQTEGADSTDTGADQGEIAP</sequence>
<reference evidence="3" key="2">
    <citation type="submission" date="2021-04" db="EMBL/GenBank/DDBJ databases">
        <authorList>
            <person name="Gilroy R."/>
        </authorList>
    </citation>
    <scope>NUCLEOTIDE SEQUENCE</scope>
    <source>
        <strain evidence="3">CHK195-9823</strain>
    </source>
</reference>
<evidence type="ECO:0000256" key="2">
    <source>
        <dbReference type="SAM" id="Phobius"/>
    </source>
</evidence>
<feature type="compositionally biased region" description="Low complexity" evidence="1">
    <location>
        <begin position="411"/>
        <end position="481"/>
    </location>
</feature>
<dbReference type="Proteomes" id="UP000886814">
    <property type="component" value="Unassembled WGS sequence"/>
</dbReference>
<keyword evidence="2" id="KW-1133">Transmembrane helix</keyword>
<reference evidence="3" key="1">
    <citation type="journal article" date="2021" name="PeerJ">
        <title>Extensive microbial diversity within the chicken gut microbiome revealed by metagenomics and culture.</title>
        <authorList>
            <person name="Gilroy R."/>
            <person name="Ravi A."/>
            <person name="Getino M."/>
            <person name="Pursley I."/>
            <person name="Horton D.L."/>
            <person name="Alikhan N.F."/>
            <person name="Baker D."/>
            <person name="Gharbi K."/>
            <person name="Hall N."/>
            <person name="Watson M."/>
            <person name="Adriaenssens E.M."/>
            <person name="Foster-Nyarko E."/>
            <person name="Jarju S."/>
            <person name="Secka A."/>
            <person name="Antonio M."/>
            <person name="Oren A."/>
            <person name="Chaudhuri R.R."/>
            <person name="La Ragione R."/>
            <person name="Hildebrand F."/>
            <person name="Pallen M.J."/>
        </authorList>
    </citation>
    <scope>NUCLEOTIDE SEQUENCE</scope>
    <source>
        <strain evidence="3">CHK195-9823</strain>
    </source>
</reference>
<evidence type="ECO:0008006" key="5">
    <source>
        <dbReference type="Google" id="ProtNLM"/>
    </source>
</evidence>
<evidence type="ECO:0000313" key="4">
    <source>
        <dbReference type="Proteomes" id="UP000886814"/>
    </source>
</evidence>
<feature type="region of interest" description="Disordered" evidence="1">
    <location>
        <begin position="397"/>
        <end position="500"/>
    </location>
</feature>
<evidence type="ECO:0000256" key="1">
    <source>
        <dbReference type="SAM" id="MobiDB-lite"/>
    </source>
</evidence>
<keyword evidence="2" id="KW-0472">Membrane</keyword>
<feature type="transmembrane region" description="Helical" evidence="2">
    <location>
        <begin position="26"/>
        <end position="48"/>
    </location>
</feature>
<dbReference type="AlphaFoldDB" id="A0A9D1PCC6"/>
<proteinExistence type="predicted"/>